<dbReference type="Gene3D" id="3.40.50.920">
    <property type="match status" value="1"/>
</dbReference>
<dbReference type="FunFam" id="3.40.50.920:FF:000010">
    <property type="entry name" value="Pyruvate ferredoxin oxidoreductase, alpha subunit"/>
    <property type="match status" value="1"/>
</dbReference>
<dbReference type="Pfam" id="PF01855">
    <property type="entry name" value="POR_N"/>
    <property type="match status" value="1"/>
</dbReference>
<dbReference type="InterPro" id="IPR002880">
    <property type="entry name" value="Pyrv_Fd/Flavodoxin_OxRdtase_N"/>
</dbReference>
<evidence type="ECO:0000259" key="4">
    <source>
        <dbReference type="Pfam" id="PF17147"/>
    </source>
</evidence>
<reference evidence="5" key="1">
    <citation type="submission" date="2022-01" db="EMBL/GenBank/DDBJ databases">
        <title>Draft genome of Methanogenium marinum DSM 15558.</title>
        <authorList>
            <person name="Chen S.-C."/>
            <person name="You Y.-T."/>
        </authorList>
    </citation>
    <scope>NUCLEOTIDE SEQUENCE</scope>
    <source>
        <strain evidence="5">DSM 15558</strain>
    </source>
</reference>
<keyword evidence="6" id="KW-1185">Reference proteome</keyword>
<dbReference type="FunFam" id="3.40.50.970:FF:000012">
    <property type="entry name" value="Pyruvate:ferredoxin (Flavodoxin) oxidoreductase"/>
    <property type="match status" value="1"/>
</dbReference>
<dbReference type="GO" id="GO:0044272">
    <property type="term" value="P:sulfur compound biosynthetic process"/>
    <property type="evidence" value="ECO:0007669"/>
    <property type="project" value="UniProtKB-ARBA"/>
</dbReference>
<dbReference type="GO" id="GO:0016903">
    <property type="term" value="F:oxidoreductase activity, acting on the aldehyde or oxo group of donors"/>
    <property type="evidence" value="ECO:0007669"/>
    <property type="project" value="UniProtKB-ARBA"/>
</dbReference>
<gene>
    <name evidence="5" type="primary">porA</name>
    <name evidence="5" type="ORF">L0665_09810</name>
</gene>
<dbReference type="GO" id="GO:0006979">
    <property type="term" value="P:response to oxidative stress"/>
    <property type="evidence" value="ECO:0007669"/>
    <property type="project" value="TreeGrafter"/>
</dbReference>
<feature type="domain" description="Pyruvate flavodoxin/ferredoxin oxidoreductase pyrimidine binding" evidence="3">
    <location>
        <begin position="13"/>
        <end position="233"/>
    </location>
</feature>
<dbReference type="CDD" id="cd07034">
    <property type="entry name" value="TPP_PYR_PFOR_IOR-alpha_like"/>
    <property type="match status" value="1"/>
</dbReference>
<keyword evidence="5" id="KW-0670">Pyruvate</keyword>
<dbReference type="AlphaFoldDB" id="A0A9Q4KW99"/>
<dbReference type="SUPFAM" id="SSF52518">
    <property type="entry name" value="Thiamin diphosphate-binding fold (THDP-binding)"/>
    <property type="match status" value="1"/>
</dbReference>
<dbReference type="Proteomes" id="UP001143747">
    <property type="component" value="Unassembled WGS sequence"/>
</dbReference>
<proteinExistence type="predicted"/>
<comment type="caution">
    <text evidence="5">The sequence shown here is derived from an EMBL/GenBank/DDBJ whole genome shotgun (WGS) entry which is preliminary data.</text>
</comment>
<evidence type="ECO:0000256" key="1">
    <source>
        <dbReference type="ARBA" id="ARBA00011595"/>
    </source>
</evidence>
<dbReference type="InterPro" id="IPR033412">
    <property type="entry name" value="PFOR_II"/>
</dbReference>
<accession>A0A9Q4KW99</accession>
<evidence type="ECO:0000313" key="5">
    <source>
        <dbReference type="EMBL" id="MDE4908901.1"/>
    </source>
</evidence>
<evidence type="ECO:0000256" key="2">
    <source>
        <dbReference type="ARBA" id="ARBA00023002"/>
    </source>
</evidence>
<evidence type="ECO:0000259" key="3">
    <source>
        <dbReference type="Pfam" id="PF01855"/>
    </source>
</evidence>
<dbReference type="InterPro" id="IPR029061">
    <property type="entry name" value="THDP-binding"/>
</dbReference>
<protein>
    <submittedName>
        <fullName evidence="5">Pyruvate ferredoxin oxidoreductase</fullName>
    </submittedName>
</protein>
<dbReference type="InterPro" id="IPR009014">
    <property type="entry name" value="Transketo_C/PFOR_II"/>
</dbReference>
<sequence length="386" mass="41942">MLQIMEGSHAVAEAAKLCRPEVVSAYPITPQTHIVERLADFVADGELDAEYICVESELSALSVCLGSSAAGSRVYSATSSQGLMLMAEVVFNVAGMRQPIIMSIANRALGAPLSIWNDQQDSISLRDAGWFQLYGEDVQEMTDQHFIAYKAAEQHDVLLPGFVCFDGFILSHTYEPVDIPTQEEIDAFLPPYVPYNKLDAKAPISMGMYATPDYYMEFRYETDQALQRAGDAISAAGKEFGEMFGRDYSGHTESYRMDDADVAFVALGSICGTVKDAIDEMRADGIKAGLVKIRTFRPFPSKELAKALAGVSKVAVLEKNISLGSTMKGAVGPEVKDAVTGTAIDVYSYVIGLGGRDIRKKDIRGIANLAEKGVGNMFYGLRTEVL</sequence>
<dbReference type="InterPro" id="IPR050722">
    <property type="entry name" value="Pyruvate:ferred/Flavod_OxRd"/>
</dbReference>
<keyword evidence="2" id="KW-0560">Oxidoreductase</keyword>
<dbReference type="SUPFAM" id="SSF52922">
    <property type="entry name" value="TK C-terminal domain-like"/>
    <property type="match status" value="1"/>
</dbReference>
<dbReference type="PANTHER" id="PTHR32154">
    <property type="entry name" value="PYRUVATE-FLAVODOXIN OXIDOREDUCTASE-RELATED"/>
    <property type="match status" value="1"/>
</dbReference>
<name>A0A9Q4KW99_9EURY</name>
<evidence type="ECO:0000313" key="6">
    <source>
        <dbReference type="Proteomes" id="UP001143747"/>
    </source>
</evidence>
<dbReference type="Pfam" id="PF17147">
    <property type="entry name" value="PFOR_II"/>
    <property type="match status" value="1"/>
</dbReference>
<dbReference type="EMBL" id="JAKELO010000002">
    <property type="protein sequence ID" value="MDE4908901.1"/>
    <property type="molecule type" value="Genomic_DNA"/>
</dbReference>
<dbReference type="GO" id="GO:0019752">
    <property type="term" value="P:carboxylic acid metabolic process"/>
    <property type="evidence" value="ECO:0007669"/>
    <property type="project" value="UniProtKB-ARBA"/>
</dbReference>
<dbReference type="Gene3D" id="3.40.50.970">
    <property type="match status" value="1"/>
</dbReference>
<dbReference type="PANTHER" id="PTHR32154:SF0">
    <property type="entry name" value="PYRUVATE-FLAVODOXIN OXIDOREDUCTASE-RELATED"/>
    <property type="match status" value="1"/>
</dbReference>
<feature type="domain" description="Pyruvate:ferredoxin oxidoreductase core" evidence="4">
    <location>
        <begin position="260"/>
        <end position="363"/>
    </location>
</feature>
<comment type="subunit">
    <text evidence="1">Heterotetramer of one alpha, one beta, one delta and one gamma chain.</text>
</comment>
<dbReference type="RefSeq" id="WP_274925513.1">
    <property type="nucleotide sequence ID" value="NZ_JAKELO010000002.1"/>
</dbReference>
<organism evidence="5 6">
    <name type="scientific">Methanogenium marinum</name>
    <dbReference type="NCBI Taxonomy" id="348610"/>
    <lineage>
        <taxon>Archaea</taxon>
        <taxon>Methanobacteriati</taxon>
        <taxon>Methanobacteriota</taxon>
        <taxon>Stenosarchaea group</taxon>
        <taxon>Methanomicrobia</taxon>
        <taxon>Methanomicrobiales</taxon>
        <taxon>Methanomicrobiaceae</taxon>
        <taxon>Methanogenium</taxon>
    </lineage>
</organism>